<gene>
    <name evidence="1" type="ORF">AMLFYP55_00250</name>
</gene>
<dbReference type="OrthoDB" id="9762324at2"/>
<evidence type="ECO:0000313" key="1">
    <source>
        <dbReference type="EMBL" id="VYS76339.1"/>
    </source>
</evidence>
<accession>A0A6N2R7S1</accession>
<evidence type="ECO:0008006" key="2">
    <source>
        <dbReference type="Google" id="ProtNLM"/>
    </source>
</evidence>
<organism evidence="1">
    <name type="scientific">Akkermansia muciniphila</name>
    <dbReference type="NCBI Taxonomy" id="239935"/>
    <lineage>
        <taxon>Bacteria</taxon>
        <taxon>Pseudomonadati</taxon>
        <taxon>Verrucomicrobiota</taxon>
        <taxon>Verrucomicrobiia</taxon>
        <taxon>Verrucomicrobiales</taxon>
        <taxon>Akkermansiaceae</taxon>
        <taxon>Akkermansia</taxon>
    </lineage>
</organism>
<dbReference type="AlphaFoldDB" id="A0A6N2R7S1"/>
<name>A0A6N2R7S1_9BACT</name>
<proteinExistence type="predicted"/>
<sequence>MVWAGGGYGGQVAVRFDAKKVIRRNLFPGKKPGNREVCDIVKDPAEKNDIAAENRDLIDRAIAILDREYKPAPGFQALRYEAPEQPDK</sequence>
<dbReference type="InterPro" id="IPR017850">
    <property type="entry name" value="Alkaline_phosphatase_core_sf"/>
</dbReference>
<protein>
    <recommendedName>
        <fullName evidence="2">Sulfatase</fullName>
    </recommendedName>
</protein>
<dbReference type="RefSeq" id="WP_102722635.1">
    <property type="nucleotide sequence ID" value="NZ_CACRSS010000001.1"/>
</dbReference>
<dbReference type="EMBL" id="CACRSS010000001">
    <property type="protein sequence ID" value="VYS76339.1"/>
    <property type="molecule type" value="Genomic_DNA"/>
</dbReference>
<dbReference type="SUPFAM" id="SSF53649">
    <property type="entry name" value="Alkaline phosphatase-like"/>
    <property type="match status" value="1"/>
</dbReference>
<reference evidence="1" key="1">
    <citation type="submission" date="2019-11" db="EMBL/GenBank/DDBJ databases">
        <authorList>
            <person name="Feng L."/>
        </authorList>
    </citation>
    <scope>NUCLEOTIDE SEQUENCE</scope>
    <source>
        <strain evidence="1">AMuciniphilaLFYP55</strain>
    </source>
</reference>